<dbReference type="PANTHER" id="PTHR30246:SF1">
    <property type="entry name" value="2-DEHYDRO-3-DEOXY-6-PHOSPHOGALACTONATE ALDOLASE-RELATED"/>
    <property type="match status" value="1"/>
</dbReference>
<protein>
    <recommendedName>
        <fullName evidence="7">2-dehydro-3-deoxyphosphogluconate aldolase</fullName>
    </recommendedName>
</protein>
<dbReference type="NCBIfam" id="TIGR01182">
    <property type="entry name" value="eda"/>
    <property type="match status" value="1"/>
</dbReference>
<keyword evidence="5" id="KW-0119">Carbohydrate metabolism</keyword>
<accession>A0A382CM34</accession>
<comment type="subunit">
    <text evidence="3">Homotrimer.</text>
</comment>
<dbReference type="EMBL" id="UINC01035180">
    <property type="protein sequence ID" value="SVB27180.1"/>
    <property type="molecule type" value="Genomic_DNA"/>
</dbReference>
<dbReference type="GO" id="GO:0016829">
    <property type="term" value="F:lyase activity"/>
    <property type="evidence" value="ECO:0007669"/>
    <property type="project" value="UniProtKB-KW"/>
</dbReference>
<evidence type="ECO:0000256" key="1">
    <source>
        <dbReference type="ARBA" id="ARBA00004761"/>
    </source>
</evidence>
<name>A0A382CM34_9ZZZZ</name>
<reference evidence="6" key="1">
    <citation type="submission" date="2018-05" db="EMBL/GenBank/DDBJ databases">
        <authorList>
            <person name="Lanie J.A."/>
            <person name="Ng W.-L."/>
            <person name="Kazmierczak K.M."/>
            <person name="Andrzejewski T.M."/>
            <person name="Davidsen T.M."/>
            <person name="Wayne K.J."/>
            <person name="Tettelin H."/>
            <person name="Glass J.I."/>
            <person name="Rusch D."/>
            <person name="Podicherti R."/>
            <person name="Tsui H.-C.T."/>
            <person name="Winkler M.E."/>
        </authorList>
    </citation>
    <scope>NUCLEOTIDE SEQUENCE</scope>
</reference>
<evidence type="ECO:0000256" key="2">
    <source>
        <dbReference type="ARBA" id="ARBA00006906"/>
    </source>
</evidence>
<dbReference type="SUPFAM" id="SSF51569">
    <property type="entry name" value="Aldolase"/>
    <property type="match status" value="1"/>
</dbReference>
<evidence type="ECO:0000256" key="3">
    <source>
        <dbReference type="ARBA" id="ARBA00011233"/>
    </source>
</evidence>
<evidence type="ECO:0008006" key="7">
    <source>
        <dbReference type="Google" id="ProtNLM"/>
    </source>
</evidence>
<dbReference type="AlphaFoldDB" id="A0A382CM34"/>
<organism evidence="6">
    <name type="scientific">marine metagenome</name>
    <dbReference type="NCBI Taxonomy" id="408172"/>
    <lineage>
        <taxon>unclassified sequences</taxon>
        <taxon>metagenomes</taxon>
        <taxon>ecological metagenomes</taxon>
    </lineage>
</organism>
<dbReference type="Pfam" id="PF01081">
    <property type="entry name" value="Aldolase"/>
    <property type="match status" value="1"/>
</dbReference>
<evidence type="ECO:0000256" key="4">
    <source>
        <dbReference type="ARBA" id="ARBA00023239"/>
    </source>
</evidence>
<gene>
    <name evidence="6" type="ORF">METZ01_LOCUS180034</name>
</gene>
<keyword evidence="4" id="KW-0456">Lyase</keyword>
<dbReference type="PANTHER" id="PTHR30246">
    <property type="entry name" value="2-KETO-3-DEOXY-6-PHOSPHOGLUCONATE ALDOLASE"/>
    <property type="match status" value="1"/>
</dbReference>
<comment type="similarity">
    <text evidence="2">Belongs to the KHG/KDPG aldolase family.</text>
</comment>
<proteinExistence type="inferred from homology"/>
<dbReference type="InterPro" id="IPR013785">
    <property type="entry name" value="Aldolase_TIM"/>
</dbReference>
<comment type="pathway">
    <text evidence="1">Carbohydrate acid metabolism.</text>
</comment>
<evidence type="ECO:0000313" key="6">
    <source>
        <dbReference type="EMBL" id="SVB27180.1"/>
    </source>
</evidence>
<evidence type="ECO:0000256" key="5">
    <source>
        <dbReference type="ARBA" id="ARBA00023277"/>
    </source>
</evidence>
<dbReference type="InterPro" id="IPR000887">
    <property type="entry name" value="Aldlse_KDPG_KHG"/>
</dbReference>
<sequence>MPSLTDSFFERLSAIPLVGVLRGCPVEHVVAIATTAVDSGIGVVEITLDSPEAVKQIALISKRLPGTLVGAGTVRSAEQVDVAVQAGAQFIVAPGTKLSVVSRSVALNVPCIPGAATPSEIEYAFDLGATAVKVFPADQLGGPPYLKALQAPLRGIPLLPTGGIDASNAADYLDSGAIAVGVGALVFPASALATGNCSTIADAIMKLVEAIK</sequence>
<dbReference type="Gene3D" id="3.20.20.70">
    <property type="entry name" value="Aldolase class I"/>
    <property type="match status" value="1"/>
</dbReference>
<dbReference type="CDD" id="cd00452">
    <property type="entry name" value="KDPG_aldolase"/>
    <property type="match status" value="1"/>
</dbReference>